<proteinExistence type="predicted"/>
<organism evidence="3 4">
    <name type="scientific">Mycoemilia scoparia</name>
    <dbReference type="NCBI Taxonomy" id="417184"/>
    <lineage>
        <taxon>Eukaryota</taxon>
        <taxon>Fungi</taxon>
        <taxon>Fungi incertae sedis</taxon>
        <taxon>Zoopagomycota</taxon>
        <taxon>Kickxellomycotina</taxon>
        <taxon>Kickxellomycetes</taxon>
        <taxon>Kickxellales</taxon>
        <taxon>Kickxellaceae</taxon>
        <taxon>Mycoemilia</taxon>
    </lineage>
</organism>
<feature type="compositionally biased region" description="Basic and acidic residues" evidence="1">
    <location>
        <begin position="94"/>
        <end position="111"/>
    </location>
</feature>
<evidence type="ECO:0000313" key="4">
    <source>
        <dbReference type="Proteomes" id="UP001150538"/>
    </source>
</evidence>
<protein>
    <recommendedName>
        <fullName evidence="2">Hyaluronan/mRNA-binding protein domain-containing protein</fullName>
    </recommendedName>
</protein>
<gene>
    <name evidence="3" type="ORF">H4219_003359</name>
</gene>
<feature type="compositionally biased region" description="Basic and acidic residues" evidence="1">
    <location>
        <begin position="237"/>
        <end position="250"/>
    </location>
</feature>
<dbReference type="GO" id="GO:0003723">
    <property type="term" value="F:RNA binding"/>
    <property type="evidence" value="ECO:0007669"/>
    <property type="project" value="InterPro"/>
</dbReference>
<feature type="compositionally biased region" description="Polar residues" evidence="1">
    <location>
        <begin position="266"/>
        <end position="275"/>
    </location>
</feature>
<keyword evidence="4" id="KW-1185">Reference proteome</keyword>
<dbReference type="PANTHER" id="PTHR12299:SF17">
    <property type="entry name" value="AT19571P-RELATED"/>
    <property type="match status" value="1"/>
</dbReference>
<name>A0A9W7ZYZ0_9FUNG</name>
<dbReference type="OrthoDB" id="5390558at2759"/>
<feature type="domain" description="Hyaluronan/mRNA-binding protein" evidence="2">
    <location>
        <begin position="92"/>
        <end position="185"/>
    </location>
</feature>
<feature type="compositionally biased region" description="Basic and acidic residues" evidence="1">
    <location>
        <begin position="125"/>
        <end position="138"/>
    </location>
</feature>
<dbReference type="EMBL" id="JANBPU010000079">
    <property type="protein sequence ID" value="KAJ1917169.1"/>
    <property type="molecule type" value="Genomic_DNA"/>
</dbReference>
<evidence type="ECO:0000313" key="3">
    <source>
        <dbReference type="EMBL" id="KAJ1917169.1"/>
    </source>
</evidence>
<dbReference type="PANTHER" id="PTHR12299">
    <property type="entry name" value="HYALURONIC ACID-BINDING PROTEIN 4"/>
    <property type="match status" value="1"/>
</dbReference>
<dbReference type="GO" id="GO:0005737">
    <property type="term" value="C:cytoplasm"/>
    <property type="evidence" value="ECO:0007669"/>
    <property type="project" value="TreeGrafter"/>
</dbReference>
<reference evidence="3" key="1">
    <citation type="submission" date="2022-07" db="EMBL/GenBank/DDBJ databases">
        <title>Phylogenomic reconstructions and comparative analyses of Kickxellomycotina fungi.</title>
        <authorList>
            <person name="Reynolds N.K."/>
            <person name="Stajich J.E."/>
            <person name="Barry K."/>
            <person name="Grigoriev I.V."/>
            <person name="Crous P."/>
            <person name="Smith M.E."/>
        </authorList>
    </citation>
    <scope>NUCLEOTIDE SEQUENCE</scope>
    <source>
        <strain evidence="3">NBRC 100468</strain>
    </source>
</reference>
<evidence type="ECO:0000256" key="1">
    <source>
        <dbReference type="SAM" id="MobiDB-lite"/>
    </source>
</evidence>
<sequence>MESSVASRNPFDLLSENPITESQQAKSSQKKQTKPSTKDNAAPRPGPQGTRYPARGGYRNVVHVDSSSDASFDRRRRGGPRSERGRGATRGGRRAFDRHSGTGLVDSEKKTTQGWLGKDNVTVADGEKAAEDAQKDSQDAAGAETPVENAVEEEEDNTLTLEQYYKERAAKLLSDTKEARKANQGVTIDASQLKESVTVSKEEEEFFSATAGSKARKNKQQKEKVHVAIEQRFNQQESRRGGRGGHRDNRFGPGSRRQNRSKPIDISSSADFPAL</sequence>
<dbReference type="GO" id="GO:0005634">
    <property type="term" value="C:nucleus"/>
    <property type="evidence" value="ECO:0007669"/>
    <property type="project" value="TreeGrafter"/>
</dbReference>
<feature type="compositionally biased region" description="Basic and acidic residues" evidence="1">
    <location>
        <begin position="220"/>
        <end position="229"/>
    </location>
</feature>
<dbReference type="InterPro" id="IPR006861">
    <property type="entry name" value="HABP4_PAIRBP1-bd"/>
</dbReference>
<feature type="region of interest" description="Disordered" evidence="1">
    <location>
        <begin position="207"/>
        <end position="275"/>
    </location>
</feature>
<dbReference type="Gene3D" id="6.10.140.1040">
    <property type="match status" value="1"/>
</dbReference>
<accession>A0A9W7ZYZ0</accession>
<dbReference type="InterPro" id="IPR039764">
    <property type="entry name" value="HABP4/SERBP1-like"/>
</dbReference>
<dbReference type="Pfam" id="PF04774">
    <property type="entry name" value="HABP4_PAI-RBP1"/>
    <property type="match status" value="1"/>
</dbReference>
<dbReference type="AlphaFoldDB" id="A0A9W7ZYZ0"/>
<dbReference type="Proteomes" id="UP001150538">
    <property type="component" value="Unassembled WGS sequence"/>
</dbReference>
<evidence type="ECO:0000259" key="2">
    <source>
        <dbReference type="SMART" id="SM01233"/>
    </source>
</evidence>
<comment type="caution">
    <text evidence="3">The sequence shown here is derived from an EMBL/GenBank/DDBJ whole genome shotgun (WGS) entry which is preliminary data.</text>
</comment>
<dbReference type="SMART" id="SM01233">
    <property type="entry name" value="HABP4_PAI-RBP1"/>
    <property type="match status" value="1"/>
</dbReference>
<feature type="region of interest" description="Disordered" evidence="1">
    <location>
        <begin position="1"/>
        <end position="159"/>
    </location>
</feature>